<dbReference type="Gramene" id="OE9A006825T1">
    <property type="protein sequence ID" value="OE9A006825C1"/>
    <property type="gene ID" value="OE9A006825"/>
</dbReference>
<proteinExistence type="predicted"/>
<gene>
    <name evidence="1" type="ORF">OLEA9_A006825</name>
</gene>
<sequence length="119" mass="13358">MDSANIFITCDSRTLGLLVPSGTKYVDLVEIISAEMKINISNAILKMEYDVGGKMAPVWVENDNSLFFYMELKRKDHRLTAYVLSVEVDHEFNISANKSVNEIATTCLPIAPIMERLDA</sequence>
<organism evidence="1 2">
    <name type="scientific">Olea europaea subsp. europaea</name>
    <dbReference type="NCBI Taxonomy" id="158383"/>
    <lineage>
        <taxon>Eukaryota</taxon>
        <taxon>Viridiplantae</taxon>
        <taxon>Streptophyta</taxon>
        <taxon>Embryophyta</taxon>
        <taxon>Tracheophyta</taxon>
        <taxon>Spermatophyta</taxon>
        <taxon>Magnoliopsida</taxon>
        <taxon>eudicotyledons</taxon>
        <taxon>Gunneridae</taxon>
        <taxon>Pentapetalae</taxon>
        <taxon>asterids</taxon>
        <taxon>lamiids</taxon>
        <taxon>Lamiales</taxon>
        <taxon>Oleaceae</taxon>
        <taxon>Oleeae</taxon>
        <taxon>Olea</taxon>
    </lineage>
</organism>
<dbReference type="AlphaFoldDB" id="A0A8S0QDN3"/>
<name>A0A8S0QDN3_OLEEU</name>
<evidence type="ECO:0000313" key="1">
    <source>
        <dbReference type="EMBL" id="CAA2964721.1"/>
    </source>
</evidence>
<accession>A0A8S0QDN3</accession>
<dbReference type="OrthoDB" id="925163at2759"/>
<protein>
    <submittedName>
        <fullName evidence="1">Uncharacterized protein</fullName>
    </submittedName>
</protein>
<dbReference type="EMBL" id="CACTIH010001828">
    <property type="protein sequence ID" value="CAA2964721.1"/>
    <property type="molecule type" value="Genomic_DNA"/>
</dbReference>
<comment type="caution">
    <text evidence="1">The sequence shown here is derived from an EMBL/GenBank/DDBJ whole genome shotgun (WGS) entry which is preliminary data.</text>
</comment>
<evidence type="ECO:0000313" key="2">
    <source>
        <dbReference type="Proteomes" id="UP000594638"/>
    </source>
</evidence>
<keyword evidence="2" id="KW-1185">Reference proteome</keyword>
<reference evidence="1 2" key="1">
    <citation type="submission" date="2019-12" db="EMBL/GenBank/DDBJ databases">
        <authorList>
            <person name="Alioto T."/>
            <person name="Alioto T."/>
            <person name="Gomez Garrido J."/>
        </authorList>
    </citation>
    <scope>NUCLEOTIDE SEQUENCE [LARGE SCALE GENOMIC DNA]</scope>
</reference>
<dbReference type="Proteomes" id="UP000594638">
    <property type="component" value="Unassembled WGS sequence"/>
</dbReference>